<name>A0A3G3LKM2_9CAUD</name>
<proteinExistence type="predicted"/>
<gene>
    <name evidence="1" type="ORF">BVL67_00018</name>
</gene>
<accession>A0A3G3LKM2</accession>
<dbReference type="Pfam" id="PF09693">
    <property type="entry name" value="Phage_XkdX"/>
    <property type="match status" value="1"/>
</dbReference>
<keyword evidence="2" id="KW-1185">Reference proteome</keyword>
<organism evidence="1 2">
    <name type="scientific">Lactobacillus phage BH1</name>
    <dbReference type="NCBI Taxonomy" id="1932007"/>
    <lineage>
        <taxon>Viruses</taxon>
        <taxon>Duplodnaviria</taxon>
        <taxon>Heunggongvirae</taxon>
        <taxon>Uroviricota</taxon>
        <taxon>Caudoviricetes</taxon>
        <taxon>Behunavirus</taxon>
        <taxon>Behunavirus BH1</taxon>
    </lineage>
</organism>
<dbReference type="InterPro" id="IPR010022">
    <property type="entry name" value="XkdX"/>
</dbReference>
<sequence>MNAYKPLIISYYQQGIYNKDDLALFVSVGWISQAEVDELVKQVASKS</sequence>
<evidence type="ECO:0000313" key="1">
    <source>
        <dbReference type="EMBL" id="AYQ93233.1"/>
    </source>
</evidence>
<dbReference type="Proteomes" id="UP000274453">
    <property type="component" value="Segment"/>
</dbReference>
<dbReference type="EMBL" id="MH983004">
    <property type="protein sequence ID" value="AYQ93233.1"/>
    <property type="molecule type" value="Genomic_DNA"/>
</dbReference>
<protein>
    <recommendedName>
        <fullName evidence="3">XkdX family protein</fullName>
    </recommendedName>
</protein>
<evidence type="ECO:0000313" key="2">
    <source>
        <dbReference type="Proteomes" id="UP000274453"/>
    </source>
</evidence>
<reference evidence="1 2" key="1">
    <citation type="submission" date="2018-09" db="EMBL/GenBank/DDBJ databases">
        <title>Molecular characterization of bacteriophage BH1 orginated from probiotic Lactobacillus rhamnosus Pen.</title>
        <authorList>
            <person name="Jarocki P."/>
            <person name="Podlesny M."/>
            <person name="Komon-Janczara E."/>
            <person name="Kholiavskyi O."/>
            <person name="Targonski Z."/>
        </authorList>
    </citation>
    <scope>NUCLEOTIDE SEQUENCE [LARGE SCALE GENOMIC DNA]</scope>
</reference>
<evidence type="ECO:0008006" key="3">
    <source>
        <dbReference type="Google" id="ProtNLM"/>
    </source>
</evidence>